<organism evidence="2 3">
    <name type="scientific">Riccia fluitans</name>
    <dbReference type="NCBI Taxonomy" id="41844"/>
    <lineage>
        <taxon>Eukaryota</taxon>
        <taxon>Viridiplantae</taxon>
        <taxon>Streptophyta</taxon>
        <taxon>Embryophyta</taxon>
        <taxon>Marchantiophyta</taxon>
        <taxon>Marchantiopsida</taxon>
        <taxon>Marchantiidae</taxon>
        <taxon>Marchantiales</taxon>
        <taxon>Ricciaceae</taxon>
        <taxon>Riccia</taxon>
    </lineage>
</organism>
<feature type="transmembrane region" description="Helical" evidence="1">
    <location>
        <begin position="6"/>
        <end position="28"/>
    </location>
</feature>
<proteinExistence type="predicted"/>
<dbReference type="EMBL" id="JBHFFA010000006">
    <property type="protein sequence ID" value="KAL2620603.1"/>
    <property type="molecule type" value="Genomic_DNA"/>
</dbReference>
<evidence type="ECO:0008006" key="4">
    <source>
        <dbReference type="Google" id="ProtNLM"/>
    </source>
</evidence>
<name>A0ABD1Y1J5_9MARC</name>
<keyword evidence="1" id="KW-1133">Transmembrane helix</keyword>
<comment type="caution">
    <text evidence="2">The sequence shown here is derived from an EMBL/GenBank/DDBJ whole genome shotgun (WGS) entry which is preliminary data.</text>
</comment>
<accession>A0ABD1Y1J5</accession>
<evidence type="ECO:0000313" key="3">
    <source>
        <dbReference type="Proteomes" id="UP001605036"/>
    </source>
</evidence>
<keyword evidence="1" id="KW-0812">Transmembrane</keyword>
<sequence>MVMVAVGAMAGTFVGLSMTIFKLCSKVLRSELALIMDESGSHLSLTATVMTWLSNFYTSMDLLERFVFVMTIVVLIAVELWCCIPAVARRLDKMSESQAGWKNRPLHSYKRPSPSSSTVEAWVISELRNSGASHDLP</sequence>
<gene>
    <name evidence="2" type="ORF">R1flu_000808</name>
</gene>
<dbReference type="AlphaFoldDB" id="A0ABD1Y1J5"/>
<evidence type="ECO:0000256" key="1">
    <source>
        <dbReference type="SAM" id="Phobius"/>
    </source>
</evidence>
<keyword evidence="3" id="KW-1185">Reference proteome</keyword>
<keyword evidence="1" id="KW-0472">Membrane</keyword>
<reference evidence="2 3" key="1">
    <citation type="submission" date="2024-09" db="EMBL/GenBank/DDBJ databases">
        <title>Chromosome-scale assembly of Riccia fluitans.</title>
        <authorList>
            <person name="Paukszto L."/>
            <person name="Sawicki J."/>
            <person name="Karawczyk K."/>
            <person name="Piernik-Szablinska J."/>
            <person name="Szczecinska M."/>
            <person name="Mazdziarz M."/>
        </authorList>
    </citation>
    <scope>NUCLEOTIDE SEQUENCE [LARGE SCALE GENOMIC DNA]</scope>
    <source>
        <strain evidence="2">Rf_01</strain>
        <tissue evidence="2">Aerial parts of the thallus</tissue>
    </source>
</reference>
<protein>
    <recommendedName>
        <fullName evidence="4">ATP synthase protein MI25</fullName>
    </recommendedName>
</protein>
<evidence type="ECO:0000313" key="2">
    <source>
        <dbReference type="EMBL" id="KAL2620603.1"/>
    </source>
</evidence>
<dbReference type="Proteomes" id="UP001605036">
    <property type="component" value="Unassembled WGS sequence"/>
</dbReference>
<feature type="transmembrane region" description="Helical" evidence="1">
    <location>
        <begin position="66"/>
        <end position="88"/>
    </location>
</feature>